<dbReference type="EMBL" id="SNRW01028773">
    <property type="protein sequence ID" value="KAA6359189.1"/>
    <property type="molecule type" value="Genomic_DNA"/>
</dbReference>
<name>A0A5J4TMI2_9EUKA</name>
<dbReference type="AlphaFoldDB" id="A0A5J4TMI2"/>
<proteinExistence type="predicted"/>
<feature type="non-terminal residue" evidence="1">
    <location>
        <position position="1"/>
    </location>
</feature>
<gene>
    <name evidence="1" type="ORF">EZS28_045284</name>
</gene>
<accession>A0A5J4TMI2</accession>
<protein>
    <submittedName>
        <fullName evidence="1">Uncharacterized protein</fullName>
    </submittedName>
</protein>
<evidence type="ECO:0000313" key="2">
    <source>
        <dbReference type="Proteomes" id="UP000324800"/>
    </source>
</evidence>
<evidence type="ECO:0000313" key="1">
    <source>
        <dbReference type="EMBL" id="KAA6359189.1"/>
    </source>
</evidence>
<sequence>KRIQSPQGRVSPSLSKVKHSLNIIGPSVIEQLSRVSLANGVGVRNDRQKATLSAFVTGCGCNVGSILHVYQICSDKLNCYFYQALALAAASVIAEISAFAYAASDETDIDVSFVYVDTILGFNIRNLTCYVTTTVING</sequence>
<reference evidence="1 2" key="1">
    <citation type="submission" date="2019-03" db="EMBL/GenBank/DDBJ databases">
        <title>Single cell metagenomics reveals metabolic interactions within the superorganism composed of flagellate Streblomastix strix and complex community of Bacteroidetes bacteria on its surface.</title>
        <authorList>
            <person name="Treitli S.C."/>
            <person name="Kolisko M."/>
            <person name="Husnik F."/>
            <person name="Keeling P."/>
            <person name="Hampl V."/>
        </authorList>
    </citation>
    <scope>NUCLEOTIDE SEQUENCE [LARGE SCALE GENOMIC DNA]</scope>
    <source>
        <strain evidence="1">ST1C</strain>
    </source>
</reference>
<comment type="caution">
    <text evidence="1">The sequence shown here is derived from an EMBL/GenBank/DDBJ whole genome shotgun (WGS) entry which is preliminary data.</text>
</comment>
<dbReference type="Proteomes" id="UP000324800">
    <property type="component" value="Unassembled WGS sequence"/>
</dbReference>
<organism evidence="1 2">
    <name type="scientific">Streblomastix strix</name>
    <dbReference type="NCBI Taxonomy" id="222440"/>
    <lineage>
        <taxon>Eukaryota</taxon>
        <taxon>Metamonada</taxon>
        <taxon>Preaxostyla</taxon>
        <taxon>Oxymonadida</taxon>
        <taxon>Streblomastigidae</taxon>
        <taxon>Streblomastix</taxon>
    </lineage>
</organism>